<comment type="caution">
    <text evidence="1">The sequence shown here is derived from an EMBL/GenBank/DDBJ whole genome shotgun (WGS) entry which is preliminary data.</text>
</comment>
<organism evidence="1 2">
    <name type="scientific">Effrenium voratum</name>
    <dbReference type="NCBI Taxonomy" id="2562239"/>
    <lineage>
        <taxon>Eukaryota</taxon>
        <taxon>Sar</taxon>
        <taxon>Alveolata</taxon>
        <taxon>Dinophyceae</taxon>
        <taxon>Suessiales</taxon>
        <taxon>Symbiodiniaceae</taxon>
        <taxon>Effrenium</taxon>
    </lineage>
</organism>
<proteinExistence type="predicted"/>
<reference evidence="1" key="1">
    <citation type="submission" date="2023-08" db="EMBL/GenBank/DDBJ databases">
        <authorList>
            <person name="Chen Y."/>
            <person name="Shah S."/>
            <person name="Dougan E. K."/>
            <person name="Thang M."/>
            <person name="Chan C."/>
        </authorList>
    </citation>
    <scope>NUCLEOTIDE SEQUENCE</scope>
</reference>
<dbReference type="Proteomes" id="UP001178507">
    <property type="component" value="Unassembled WGS sequence"/>
</dbReference>
<keyword evidence="2" id="KW-1185">Reference proteome</keyword>
<evidence type="ECO:0000313" key="2">
    <source>
        <dbReference type="Proteomes" id="UP001178507"/>
    </source>
</evidence>
<evidence type="ECO:0000313" key="1">
    <source>
        <dbReference type="EMBL" id="CAJ1398904.1"/>
    </source>
</evidence>
<name>A0AA36J5I6_9DINO</name>
<sequence length="241" mass="27377">MLEMSAVPSQREPRQELLEEEDVQLKVSWGVVGGACEELIEYEVGSFVSVADARRPCSALFFRRMICGCRCWSKEPEVETLMRCYLWKLNSNVELTSDRLSDLSNWRRRLFFLQRKSTTVVITYLSEKGNGVVQLACKLSGGRLCLRHHCEARRLPKVKVELGTDKREDMLDSMRQYDVAFSRKVDGTYEKLLPASLQASCFSWRDQTLVMAARPELARAFEKAVVLAVPELASSLAPESG</sequence>
<dbReference type="AlphaFoldDB" id="A0AA36J5I6"/>
<gene>
    <name evidence="1" type="ORF">EVOR1521_LOCUS22552</name>
</gene>
<dbReference type="EMBL" id="CAUJNA010003315">
    <property type="protein sequence ID" value="CAJ1398904.1"/>
    <property type="molecule type" value="Genomic_DNA"/>
</dbReference>
<accession>A0AA36J5I6</accession>
<protein>
    <submittedName>
        <fullName evidence="1">Uncharacterized protein</fullName>
    </submittedName>
</protein>